<dbReference type="InterPro" id="IPR018711">
    <property type="entry name" value="NAGPA"/>
</dbReference>
<evidence type="ECO:0000313" key="2">
    <source>
        <dbReference type="EMBL" id="OGC22046.1"/>
    </source>
</evidence>
<accession>A0A1F4SNM6</accession>
<feature type="domain" description="Phosphodiester glycosidase" evidence="1">
    <location>
        <begin position="323"/>
        <end position="507"/>
    </location>
</feature>
<dbReference type="EMBL" id="MEUB01000033">
    <property type="protein sequence ID" value="OGC22046.1"/>
    <property type="molecule type" value="Genomic_DNA"/>
</dbReference>
<name>A0A1F4SNM6_UNCSA</name>
<comment type="caution">
    <text evidence="2">The sequence shown here is derived from an EMBL/GenBank/DDBJ whole genome shotgun (WGS) entry which is preliminary data.</text>
</comment>
<reference evidence="2 3" key="1">
    <citation type="journal article" date="2016" name="Nat. Commun.">
        <title>Thousands of microbial genomes shed light on interconnected biogeochemical processes in an aquifer system.</title>
        <authorList>
            <person name="Anantharaman K."/>
            <person name="Brown C.T."/>
            <person name="Hug L.A."/>
            <person name="Sharon I."/>
            <person name="Castelle C.J."/>
            <person name="Probst A.J."/>
            <person name="Thomas B.C."/>
            <person name="Singh A."/>
            <person name="Wilkins M.J."/>
            <person name="Karaoz U."/>
            <person name="Brodie E.L."/>
            <person name="Williams K.H."/>
            <person name="Hubbard S.S."/>
            <person name="Banfield J.F."/>
        </authorList>
    </citation>
    <scope>NUCLEOTIDE SEQUENCE [LARGE SCALE GENOMIC DNA]</scope>
</reference>
<evidence type="ECO:0000313" key="3">
    <source>
        <dbReference type="Proteomes" id="UP000178417"/>
    </source>
</evidence>
<dbReference type="Proteomes" id="UP000178417">
    <property type="component" value="Unassembled WGS sequence"/>
</dbReference>
<dbReference type="STRING" id="1802579.A2310_07095"/>
<proteinExistence type="predicted"/>
<dbReference type="PANTHER" id="PTHR40446:SF2">
    <property type="entry name" value="N-ACETYLGLUCOSAMINE-1-PHOSPHODIESTER ALPHA-N-ACETYLGLUCOSAMINIDASE"/>
    <property type="match status" value="1"/>
</dbReference>
<protein>
    <recommendedName>
        <fullName evidence="1">Phosphodiester glycosidase domain-containing protein</fullName>
    </recommendedName>
</protein>
<organism evidence="2 3">
    <name type="scientific">candidate division WOR-1 bacterium RIFOXYB2_FULL_37_13</name>
    <dbReference type="NCBI Taxonomy" id="1802579"/>
    <lineage>
        <taxon>Bacteria</taxon>
        <taxon>Bacillati</taxon>
        <taxon>Saganbacteria</taxon>
    </lineage>
</organism>
<dbReference type="Pfam" id="PF09992">
    <property type="entry name" value="NAGPA"/>
    <property type="match status" value="1"/>
</dbReference>
<sequence>MKIKFYLFLLIFFLFQLTSFSSENPVLVEEGEFSYNSFVTLEKIRFGQDNQKLRIVMDFSNLAYYNVATKEGELDIYLFNSKSADGLPDLLEINDFIAKYIKLEKYKEGLLLRIFLKNHTSYNIFSLEIPSRLVVDFGRTFTRAKEQKQICDGIDLYNIEKSVGSKLVTAQVLEVDPEKVLISPAVFEPEVDFLGSVLRFFNPKSQEKQPGFCLGTVSKIAEQKGAIAAVNGTYFSWNGVPLGVFMINGEIISYPIFDRTALVITEDKGFYIDNITMDSYFQHGEVKYAITGINEPSSSNKDIVLYTPRYGAAASAKGTAFNIVVKNGEVESLSSGNTIIPSDGFIISAGDMYTEFLSSSVKREDKIKVVINIIPYSTSIKGNLLHLIGGGPRLLKSGRIYISKYQEKFRSDIAKGRAARTAVGITDGGKLLFVTVDGKLRKGEKEEKSASSAGMSLTELAYFMQSLGAVDALNLDGGGSSTMVVNGKVRNNPVDGNQRKVGNAILIKPLY</sequence>
<dbReference type="PANTHER" id="PTHR40446">
    <property type="entry name" value="N-ACETYLGLUCOSAMINE-1-PHOSPHODIESTER ALPHA-N-ACETYLGLUCOSAMINIDASE"/>
    <property type="match status" value="1"/>
</dbReference>
<evidence type="ECO:0000259" key="1">
    <source>
        <dbReference type="Pfam" id="PF09992"/>
    </source>
</evidence>
<dbReference type="AlphaFoldDB" id="A0A1F4SNM6"/>
<gene>
    <name evidence="2" type="ORF">A2310_07095</name>
</gene>